<evidence type="ECO:0000259" key="2">
    <source>
        <dbReference type="Pfam" id="PF13472"/>
    </source>
</evidence>
<keyword evidence="4" id="KW-1185">Reference proteome</keyword>
<name>A0A178IIH5_9BACT</name>
<dbReference type="EMBL" id="LRRQ01000118">
    <property type="protein sequence ID" value="OAM88886.1"/>
    <property type="molecule type" value="Genomic_DNA"/>
</dbReference>
<dbReference type="PANTHER" id="PTHR30383">
    <property type="entry name" value="THIOESTERASE 1/PROTEASE 1/LYSOPHOSPHOLIPASE L1"/>
    <property type="match status" value="1"/>
</dbReference>
<dbReference type="InterPro" id="IPR051532">
    <property type="entry name" value="Ester_Hydrolysis_Enzymes"/>
</dbReference>
<comment type="caution">
    <text evidence="3">The sequence shown here is derived from an EMBL/GenBank/DDBJ whole genome shotgun (WGS) entry which is preliminary data.</text>
</comment>
<dbReference type="Gene3D" id="3.40.50.1110">
    <property type="entry name" value="SGNH hydrolase"/>
    <property type="match status" value="1"/>
</dbReference>
<reference evidence="3 4" key="1">
    <citation type="submission" date="2016-01" db="EMBL/GenBank/DDBJ databases">
        <title>High potential of lignocellulose degradation of a new Verrucomicrobia species.</title>
        <authorList>
            <person name="Wang Y."/>
            <person name="Shi Y."/>
            <person name="Qiu Z."/>
            <person name="Liu S."/>
            <person name="Yang H."/>
        </authorList>
    </citation>
    <scope>NUCLEOTIDE SEQUENCE [LARGE SCALE GENOMIC DNA]</scope>
    <source>
        <strain evidence="3 4">TSB47</strain>
    </source>
</reference>
<proteinExistence type="predicted"/>
<dbReference type="Proteomes" id="UP000078486">
    <property type="component" value="Unassembled WGS sequence"/>
</dbReference>
<dbReference type="PANTHER" id="PTHR30383:SF5">
    <property type="entry name" value="SGNH HYDROLASE-TYPE ESTERASE DOMAIN-CONTAINING PROTEIN"/>
    <property type="match status" value="1"/>
</dbReference>
<dbReference type="STRING" id="1184151.AW736_15340"/>
<dbReference type="Pfam" id="PF13472">
    <property type="entry name" value="Lipase_GDSL_2"/>
    <property type="match status" value="1"/>
</dbReference>
<dbReference type="InterPro" id="IPR013830">
    <property type="entry name" value="SGNH_hydro"/>
</dbReference>
<accession>A0A178IIH5</accession>
<evidence type="ECO:0000256" key="1">
    <source>
        <dbReference type="SAM" id="SignalP"/>
    </source>
</evidence>
<dbReference type="GO" id="GO:0004622">
    <property type="term" value="F:phosphatidylcholine lysophospholipase activity"/>
    <property type="evidence" value="ECO:0007669"/>
    <property type="project" value="TreeGrafter"/>
</dbReference>
<feature type="signal peptide" evidence="1">
    <location>
        <begin position="1"/>
        <end position="22"/>
    </location>
</feature>
<dbReference type="OrthoDB" id="2513075at2"/>
<dbReference type="InterPro" id="IPR036514">
    <property type="entry name" value="SGNH_hydro_sf"/>
</dbReference>
<feature type="chain" id="PRO_5008088868" description="SGNH hydrolase-type esterase domain-containing protein" evidence="1">
    <location>
        <begin position="23"/>
        <end position="260"/>
    </location>
</feature>
<protein>
    <recommendedName>
        <fullName evidence="2">SGNH hydrolase-type esterase domain-containing protein</fullName>
    </recommendedName>
</protein>
<sequence>MNKKLASLLLSFALFAPAFAFASPPVAATPQIKTDKDGKPVKSFVERAEMLKKRAQKGGFDILFLGDSITHQWEWVCGETNEGRKTPSKTGGKAVWDAKLAPLGAEPSGIGGDRTEHLLWRVENGLFDGKSDPKLVVMMIGTNNTGARMDPPADIAAGVDAIVKAIQQRKPAAKVLILGIFPRGEKPDDPKRVNNTKANVLIAKLADGKKVFYKDIGGVFLTKDGVLSRDIMPDLLHLNTEGYTRWADAVVPEIKKLLGK</sequence>
<gene>
    <name evidence="3" type="ORF">AW736_15340</name>
</gene>
<keyword evidence="1" id="KW-0732">Signal</keyword>
<dbReference type="RefSeq" id="WP_068771193.1">
    <property type="nucleotide sequence ID" value="NZ_CP109796.1"/>
</dbReference>
<dbReference type="SUPFAM" id="SSF52266">
    <property type="entry name" value="SGNH hydrolase"/>
    <property type="match status" value="1"/>
</dbReference>
<feature type="domain" description="SGNH hydrolase-type esterase" evidence="2">
    <location>
        <begin position="64"/>
        <end position="244"/>
    </location>
</feature>
<dbReference type="AlphaFoldDB" id="A0A178IIH5"/>
<evidence type="ECO:0000313" key="4">
    <source>
        <dbReference type="Proteomes" id="UP000078486"/>
    </source>
</evidence>
<organism evidence="3 4">
    <name type="scientific">Termitidicoccus mucosus</name>
    <dbReference type="NCBI Taxonomy" id="1184151"/>
    <lineage>
        <taxon>Bacteria</taxon>
        <taxon>Pseudomonadati</taxon>
        <taxon>Verrucomicrobiota</taxon>
        <taxon>Opitutia</taxon>
        <taxon>Opitutales</taxon>
        <taxon>Opitutaceae</taxon>
        <taxon>Termitidicoccus</taxon>
    </lineage>
</organism>
<evidence type="ECO:0000313" key="3">
    <source>
        <dbReference type="EMBL" id="OAM88886.1"/>
    </source>
</evidence>